<organism evidence="7 8">
    <name type="scientific">Bacterioplanoides pacificum</name>
    <dbReference type="NCBI Taxonomy" id="1171596"/>
    <lineage>
        <taxon>Bacteria</taxon>
        <taxon>Pseudomonadati</taxon>
        <taxon>Pseudomonadota</taxon>
        <taxon>Gammaproteobacteria</taxon>
        <taxon>Oceanospirillales</taxon>
        <taxon>Oceanospirillaceae</taxon>
        <taxon>Bacterioplanoides</taxon>
    </lineage>
</organism>
<keyword evidence="4" id="KW-0449">Lipoprotein</keyword>
<feature type="compositionally biased region" description="Basic and acidic residues" evidence="5">
    <location>
        <begin position="116"/>
        <end position="134"/>
    </location>
</feature>
<keyword evidence="1 4" id="KW-0732">Signal</keyword>
<dbReference type="RefSeq" id="WP_376867815.1">
    <property type="nucleotide sequence ID" value="NZ_JBHRYB010000015.1"/>
</dbReference>
<gene>
    <name evidence="4" type="primary">bamE</name>
    <name evidence="7" type="ORF">ACFOMG_15045</name>
</gene>
<evidence type="ECO:0000256" key="3">
    <source>
        <dbReference type="ARBA" id="ARBA00023237"/>
    </source>
</evidence>
<feature type="domain" description="Outer membrane protein assembly factor BamE" evidence="6">
    <location>
        <begin position="31"/>
        <end position="106"/>
    </location>
</feature>
<evidence type="ECO:0000313" key="8">
    <source>
        <dbReference type="Proteomes" id="UP001595722"/>
    </source>
</evidence>
<evidence type="ECO:0000313" key="7">
    <source>
        <dbReference type="EMBL" id="MFC3681419.1"/>
    </source>
</evidence>
<evidence type="ECO:0000256" key="1">
    <source>
        <dbReference type="ARBA" id="ARBA00022729"/>
    </source>
</evidence>
<name>A0ABV7VV44_9GAMM</name>
<proteinExistence type="inferred from homology"/>
<comment type="function">
    <text evidence="4">Part of the outer membrane protein assembly complex, which is involved in assembly and insertion of beta-barrel proteins into the outer membrane.</text>
</comment>
<comment type="subunit">
    <text evidence="4">Part of the Bam complex.</text>
</comment>
<evidence type="ECO:0000256" key="4">
    <source>
        <dbReference type="HAMAP-Rule" id="MF_00925"/>
    </source>
</evidence>
<dbReference type="InterPro" id="IPR026592">
    <property type="entry name" value="BamE"/>
</dbReference>
<comment type="similarity">
    <text evidence="4">Belongs to the BamE family.</text>
</comment>
<dbReference type="InterPro" id="IPR037873">
    <property type="entry name" value="BamE-like"/>
</dbReference>
<accession>A0ABV7VV44</accession>
<comment type="caution">
    <text evidence="7">The sequence shown here is derived from an EMBL/GenBank/DDBJ whole genome shotgun (WGS) entry which is preliminary data.</text>
</comment>
<evidence type="ECO:0000256" key="2">
    <source>
        <dbReference type="ARBA" id="ARBA00023136"/>
    </source>
</evidence>
<feature type="region of interest" description="Disordered" evidence="5">
    <location>
        <begin position="112"/>
        <end position="140"/>
    </location>
</feature>
<keyword evidence="8" id="KW-1185">Reference proteome</keyword>
<dbReference type="Gene3D" id="3.30.1450.10">
    <property type="match status" value="1"/>
</dbReference>
<dbReference type="InterPro" id="IPR007450">
    <property type="entry name" value="BamE_dom"/>
</dbReference>
<dbReference type="PANTHER" id="PTHR37482:SF1">
    <property type="entry name" value="OUTER MEMBRANE PROTEIN ASSEMBLY FACTOR BAME"/>
    <property type="match status" value="1"/>
</dbReference>
<evidence type="ECO:0000256" key="5">
    <source>
        <dbReference type="SAM" id="MobiDB-lite"/>
    </source>
</evidence>
<sequence>MRLLILTILIGFATLSGCAFPGVYKLNVQQGNIVTQDMLDQLEPGMTERQVKYVMGTPVIQTPLPQASNIQAGRKPQRWDYIYTLEQRDKVTKQYHIRVFFDINGQYSHYSGELPADSRKEKSQDLPAEAEKTNLLDTSE</sequence>
<keyword evidence="2 4" id="KW-0472">Membrane</keyword>
<dbReference type="Proteomes" id="UP001595722">
    <property type="component" value="Unassembled WGS sequence"/>
</dbReference>
<dbReference type="PROSITE" id="PS51257">
    <property type="entry name" value="PROKAR_LIPOPROTEIN"/>
    <property type="match status" value="1"/>
</dbReference>
<keyword evidence="3 4" id="KW-0998">Cell outer membrane</keyword>
<comment type="subcellular location">
    <subcellularLocation>
        <location evidence="4">Cell outer membrane</location>
        <topology evidence="4">Lipid-anchor</topology>
    </subcellularLocation>
</comment>
<dbReference type="PANTHER" id="PTHR37482">
    <property type="entry name" value="OUTER MEMBRANE PROTEIN ASSEMBLY FACTOR BAME"/>
    <property type="match status" value="1"/>
</dbReference>
<evidence type="ECO:0000259" key="6">
    <source>
        <dbReference type="Pfam" id="PF04355"/>
    </source>
</evidence>
<dbReference type="EMBL" id="JBHRYB010000015">
    <property type="protein sequence ID" value="MFC3681419.1"/>
    <property type="molecule type" value="Genomic_DNA"/>
</dbReference>
<keyword evidence="4" id="KW-0564">Palmitate</keyword>
<reference evidence="8" key="1">
    <citation type="journal article" date="2019" name="Int. J. Syst. Evol. Microbiol.">
        <title>The Global Catalogue of Microorganisms (GCM) 10K type strain sequencing project: providing services to taxonomists for standard genome sequencing and annotation.</title>
        <authorList>
            <consortium name="The Broad Institute Genomics Platform"/>
            <consortium name="The Broad Institute Genome Sequencing Center for Infectious Disease"/>
            <person name="Wu L."/>
            <person name="Ma J."/>
        </authorList>
    </citation>
    <scope>NUCLEOTIDE SEQUENCE [LARGE SCALE GENOMIC DNA]</scope>
    <source>
        <strain evidence="8">KCTC 42424</strain>
    </source>
</reference>
<protein>
    <recommendedName>
        <fullName evidence="4">Outer membrane protein assembly factor BamE</fullName>
    </recommendedName>
</protein>
<dbReference type="Pfam" id="PF04355">
    <property type="entry name" value="BamE"/>
    <property type="match status" value="1"/>
</dbReference>
<dbReference type="HAMAP" id="MF_00925">
    <property type="entry name" value="OM_assembly_BamE"/>
    <property type="match status" value="1"/>
</dbReference>